<evidence type="ECO:0000313" key="2">
    <source>
        <dbReference type="Proteomes" id="UP001201812"/>
    </source>
</evidence>
<proteinExistence type="predicted"/>
<reference evidence="1" key="1">
    <citation type="submission" date="2022-01" db="EMBL/GenBank/DDBJ databases">
        <title>Genome Sequence Resource for Two Populations of Ditylenchus destructor, the Migratory Endoparasitic Phytonematode.</title>
        <authorList>
            <person name="Zhang H."/>
            <person name="Lin R."/>
            <person name="Xie B."/>
        </authorList>
    </citation>
    <scope>NUCLEOTIDE SEQUENCE</scope>
    <source>
        <strain evidence="1">BazhouSP</strain>
    </source>
</reference>
<organism evidence="1 2">
    <name type="scientific">Ditylenchus destructor</name>
    <dbReference type="NCBI Taxonomy" id="166010"/>
    <lineage>
        <taxon>Eukaryota</taxon>
        <taxon>Metazoa</taxon>
        <taxon>Ecdysozoa</taxon>
        <taxon>Nematoda</taxon>
        <taxon>Chromadorea</taxon>
        <taxon>Rhabditida</taxon>
        <taxon>Tylenchina</taxon>
        <taxon>Tylenchomorpha</taxon>
        <taxon>Sphaerularioidea</taxon>
        <taxon>Anguinidae</taxon>
        <taxon>Anguininae</taxon>
        <taxon>Ditylenchus</taxon>
    </lineage>
</organism>
<name>A0AAD4NG27_9BILA</name>
<accession>A0AAD4NG27</accession>
<evidence type="ECO:0000313" key="1">
    <source>
        <dbReference type="EMBL" id="KAI1726418.1"/>
    </source>
</evidence>
<dbReference type="AlphaFoldDB" id="A0AAD4NG27"/>
<keyword evidence="2" id="KW-1185">Reference proteome</keyword>
<comment type="caution">
    <text evidence="1">The sequence shown here is derived from an EMBL/GenBank/DDBJ whole genome shotgun (WGS) entry which is preliminary data.</text>
</comment>
<dbReference type="EMBL" id="JAKKPZ010000002">
    <property type="protein sequence ID" value="KAI1726418.1"/>
    <property type="molecule type" value="Genomic_DNA"/>
</dbReference>
<gene>
    <name evidence="1" type="ORF">DdX_03138</name>
</gene>
<protein>
    <submittedName>
        <fullName evidence="1">Uncharacterized protein</fullName>
    </submittedName>
</protein>
<dbReference type="Proteomes" id="UP001201812">
    <property type="component" value="Unassembled WGS sequence"/>
</dbReference>
<sequence length="163" mass="18658">MRHLRGDVLYLEPGSDHSLIDEHRERKFVGSSRETGIACNGQVNLYWVDHCSTKDNHPGTLCAVNPFFCSRRSIVTEWVRSRTSGDLTPIQPLHPMLKRLAAKGQISQLTTNASCTHIPALKEVSHRVYQEKGPPKIKSNRYMRHISFHKTWLRLMATSNRVN</sequence>